<name>A0A5C6RZP3_9RHOB</name>
<comment type="caution">
    <text evidence="3">The sequence shown here is derived from an EMBL/GenBank/DDBJ whole genome shotgun (WGS) entry which is preliminary data.</text>
</comment>
<dbReference type="GO" id="GO:0016757">
    <property type="term" value="F:glycosyltransferase activity"/>
    <property type="evidence" value="ECO:0007669"/>
    <property type="project" value="InterPro"/>
</dbReference>
<dbReference type="OrthoDB" id="9790710at2"/>
<dbReference type="Pfam" id="PF00534">
    <property type="entry name" value="Glycos_transf_1"/>
    <property type="match status" value="1"/>
</dbReference>
<dbReference type="PANTHER" id="PTHR46401:SF2">
    <property type="entry name" value="GLYCOSYLTRANSFERASE WBBK-RELATED"/>
    <property type="match status" value="1"/>
</dbReference>
<evidence type="ECO:0000256" key="1">
    <source>
        <dbReference type="ARBA" id="ARBA00022679"/>
    </source>
</evidence>
<dbReference type="PANTHER" id="PTHR46401">
    <property type="entry name" value="GLYCOSYLTRANSFERASE WBBK-RELATED"/>
    <property type="match status" value="1"/>
</dbReference>
<organism evidence="3 4">
    <name type="scientific">Paracoccus aurantiacus</name>
    <dbReference type="NCBI Taxonomy" id="2599412"/>
    <lineage>
        <taxon>Bacteria</taxon>
        <taxon>Pseudomonadati</taxon>
        <taxon>Pseudomonadota</taxon>
        <taxon>Alphaproteobacteria</taxon>
        <taxon>Rhodobacterales</taxon>
        <taxon>Paracoccaceae</taxon>
        <taxon>Paracoccus</taxon>
    </lineage>
</organism>
<dbReference type="RefSeq" id="WP_147099136.1">
    <property type="nucleotide sequence ID" value="NZ_JBHUFH010000003.1"/>
</dbReference>
<keyword evidence="4" id="KW-1185">Reference proteome</keyword>
<sequence length="425" mass="46088">MTARPPFVLDVSRLVSRIGTGPLTGIDRVEAEWLGHLQGKPHLLLCRVRRGQALLPPAAGPAILRWISGDMTGLPSRAGWRDRLARRNTAPARAEAALRRMATTVAPASGRGIEAAARASLTDDAVYLNVGHSNLSRDLLANLADLRPAVMIHDTIPLDHPEFTRQGQSERFRNRLIAALSLSSTIIAISEATADRIALWRGRLAVTARPKIVTAHIGTRLSAADPAAVPPEIDLQHPLFVTLGTIEPRKNHTLLLEVWDRLSESLPAGQVPRLLIVGRRGWENRQVFERLDRLPAGGPITELSGLGDAAVAAILERSHALLMPSLAEGFGLPLTEAAGRGIAILCTDLPSTRELLGDYPTYLPADSPAKWVEQVTALAAQGPLRKTPLASRSWERHFRQIEQAVMPEHDEKQDLVVEGGNSTGI</sequence>
<dbReference type="CDD" id="cd03809">
    <property type="entry name" value="GT4_MtfB-like"/>
    <property type="match status" value="1"/>
</dbReference>
<dbReference type="InterPro" id="IPR001296">
    <property type="entry name" value="Glyco_trans_1"/>
</dbReference>
<dbReference type="SUPFAM" id="SSF53756">
    <property type="entry name" value="UDP-Glycosyltransferase/glycogen phosphorylase"/>
    <property type="match status" value="1"/>
</dbReference>
<dbReference type="Gene3D" id="3.40.50.2000">
    <property type="entry name" value="Glycogen Phosphorylase B"/>
    <property type="match status" value="1"/>
</dbReference>
<dbReference type="EMBL" id="VOPL01000005">
    <property type="protein sequence ID" value="TXB68066.1"/>
    <property type="molecule type" value="Genomic_DNA"/>
</dbReference>
<reference evidence="3 4" key="1">
    <citation type="submission" date="2019-08" db="EMBL/GenBank/DDBJ databases">
        <authorList>
            <person name="Ye J."/>
        </authorList>
    </citation>
    <scope>NUCLEOTIDE SEQUENCE [LARGE SCALE GENOMIC DNA]</scope>
    <source>
        <strain evidence="3 4">TK008</strain>
    </source>
</reference>
<feature type="domain" description="Glycosyl transferase family 1" evidence="2">
    <location>
        <begin position="233"/>
        <end position="385"/>
    </location>
</feature>
<protein>
    <submittedName>
        <fullName evidence="3">Glycosyltransferase family 4 protein</fullName>
    </submittedName>
</protein>
<gene>
    <name evidence="3" type="ORF">FQV27_12830</name>
</gene>
<proteinExistence type="predicted"/>
<evidence type="ECO:0000313" key="4">
    <source>
        <dbReference type="Proteomes" id="UP000321562"/>
    </source>
</evidence>
<accession>A0A5C6RZP3</accession>
<dbReference type="Proteomes" id="UP000321562">
    <property type="component" value="Unassembled WGS sequence"/>
</dbReference>
<evidence type="ECO:0000259" key="2">
    <source>
        <dbReference type="Pfam" id="PF00534"/>
    </source>
</evidence>
<dbReference type="AlphaFoldDB" id="A0A5C6RZP3"/>
<evidence type="ECO:0000313" key="3">
    <source>
        <dbReference type="EMBL" id="TXB68066.1"/>
    </source>
</evidence>
<keyword evidence="1 3" id="KW-0808">Transferase</keyword>